<feature type="transmembrane region" description="Helical" evidence="1">
    <location>
        <begin position="161"/>
        <end position="186"/>
    </location>
</feature>
<name>A0A850Q4A3_9RHOB</name>
<dbReference type="PANTHER" id="PTHR43471">
    <property type="entry name" value="ABC TRANSPORTER PERMEASE"/>
    <property type="match status" value="1"/>
</dbReference>
<keyword evidence="1" id="KW-1133">Transmembrane helix</keyword>
<protein>
    <recommendedName>
        <fullName evidence="4">ABC transporter permease</fullName>
    </recommendedName>
</protein>
<comment type="caution">
    <text evidence="2">The sequence shown here is derived from an EMBL/GenBank/DDBJ whole genome shotgun (WGS) entry which is preliminary data.</text>
</comment>
<dbReference type="Proteomes" id="UP000592216">
    <property type="component" value="Unassembled WGS sequence"/>
</dbReference>
<keyword evidence="1" id="KW-0812">Transmembrane</keyword>
<dbReference type="AlphaFoldDB" id="A0A850Q4A3"/>
<feature type="transmembrane region" description="Helical" evidence="1">
    <location>
        <begin position="80"/>
        <end position="100"/>
    </location>
</feature>
<organism evidence="2 3">
    <name type="scientific">Donghicola mangrovi</name>
    <dbReference type="NCBI Taxonomy" id="2729614"/>
    <lineage>
        <taxon>Bacteria</taxon>
        <taxon>Pseudomonadati</taxon>
        <taxon>Pseudomonadota</taxon>
        <taxon>Alphaproteobacteria</taxon>
        <taxon>Rhodobacterales</taxon>
        <taxon>Roseobacteraceae</taxon>
        <taxon>Donghicola</taxon>
    </lineage>
</organism>
<accession>A0A850Q4A3</accession>
<feature type="transmembrane region" description="Helical" evidence="1">
    <location>
        <begin position="127"/>
        <end position="149"/>
    </location>
</feature>
<evidence type="ECO:0000313" key="2">
    <source>
        <dbReference type="EMBL" id="NVO23783.1"/>
    </source>
</evidence>
<proteinExistence type="predicted"/>
<feature type="transmembrane region" description="Helical" evidence="1">
    <location>
        <begin position="193"/>
        <end position="213"/>
    </location>
</feature>
<gene>
    <name evidence="2" type="ORF">HJ536_10500</name>
</gene>
<reference evidence="2 3" key="1">
    <citation type="submission" date="2020-04" db="EMBL/GenBank/DDBJ databases">
        <title>Donghicola sp., a member of the Rhodobacteraceae family isolated from mangrove forest in Thailand.</title>
        <authorList>
            <person name="Charoenyingcharoen P."/>
            <person name="Yukphan P."/>
        </authorList>
    </citation>
    <scope>NUCLEOTIDE SEQUENCE [LARGE SCALE GENOMIC DNA]</scope>
    <source>
        <strain evidence="2 3">B5-SW-15</strain>
    </source>
</reference>
<keyword evidence="1" id="KW-0472">Membrane</keyword>
<evidence type="ECO:0008006" key="4">
    <source>
        <dbReference type="Google" id="ProtNLM"/>
    </source>
</evidence>
<feature type="transmembrane region" description="Helical" evidence="1">
    <location>
        <begin position="20"/>
        <end position="41"/>
    </location>
</feature>
<dbReference type="EMBL" id="JABCJE010000003">
    <property type="protein sequence ID" value="NVO23783.1"/>
    <property type="molecule type" value="Genomic_DNA"/>
</dbReference>
<evidence type="ECO:0000256" key="1">
    <source>
        <dbReference type="SAM" id="Phobius"/>
    </source>
</evidence>
<evidence type="ECO:0000313" key="3">
    <source>
        <dbReference type="Proteomes" id="UP000592216"/>
    </source>
</evidence>
<dbReference type="RefSeq" id="WP_177157653.1">
    <property type="nucleotide sequence ID" value="NZ_JABCJE010000003.1"/>
</dbReference>
<sequence length="306" mass="31394">MTEGVIVRQALSGLIRDRGVLLLAAIFAVMVSVSACLGWSATQTVNAIYGQAVVWLTDQGGVIPPNPLHEAPPLASLRNLPVYVSFLGAFAAIVIGQALVEADRRAGVLPLIGSRPATPQAVARGRVLALITATGGLMAVAAIVAVVALQTLPVQMHQADWIALSQALALGWLYIAIFGLLALGLAARLPGTAAGLLAATVIWLAITFVLPALTGNVNPTAAINPVSALASVPDTPVFHVLSRLLGPLSLSEAFGWAEAQIMGYLPEGLPPRAPLPVLDLGLATCASAAFALWANQSIDPNGGLDA</sequence>